<keyword evidence="1" id="KW-1133">Transmembrane helix</keyword>
<feature type="transmembrane region" description="Helical" evidence="1">
    <location>
        <begin position="63"/>
        <end position="83"/>
    </location>
</feature>
<sequence length="123" mass="13993">MQYYILFNTVLLIVSSFLTWVEPKLFIITMKGFQMIDGKIVLVLGILGFVSICYELLRRKAQLYWIYGLIGFITMIITGMVFYSYYQNQYSGGAGLYLAALGGIQLTGTYVVFIFQPRKPAPS</sequence>
<gene>
    <name evidence="2" type="ORF">MNBD_NITROSPIRAE01-392</name>
</gene>
<accession>A0A3B1DL54</accession>
<keyword evidence="1" id="KW-0472">Membrane</keyword>
<name>A0A3B1DL54_9ZZZZ</name>
<protein>
    <submittedName>
        <fullName evidence="2">Uncharacterized protein</fullName>
    </submittedName>
</protein>
<dbReference type="AlphaFoldDB" id="A0A3B1DL54"/>
<dbReference type="EMBL" id="UOGF01000050">
    <property type="protein sequence ID" value="VAX29397.1"/>
    <property type="molecule type" value="Genomic_DNA"/>
</dbReference>
<feature type="transmembrane region" description="Helical" evidence="1">
    <location>
        <begin position="6"/>
        <end position="28"/>
    </location>
</feature>
<reference evidence="2" key="1">
    <citation type="submission" date="2018-06" db="EMBL/GenBank/DDBJ databases">
        <authorList>
            <person name="Zhirakovskaya E."/>
        </authorList>
    </citation>
    <scope>NUCLEOTIDE SEQUENCE</scope>
</reference>
<evidence type="ECO:0000313" key="2">
    <source>
        <dbReference type="EMBL" id="VAX29397.1"/>
    </source>
</evidence>
<evidence type="ECO:0000256" key="1">
    <source>
        <dbReference type="SAM" id="Phobius"/>
    </source>
</evidence>
<organism evidence="2">
    <name type="scientific">hydrothermal vent metagenome</name>
    <dbReference type="NCBI Taxonomy" id="652676"/>
    <lineage>
        <taxon>unclassified sequences</taxon>
        <taxon>metagenomes</taxon>
        <taxon>ecological metagenomes</taxon>
    </lineage>
</organism>
<feature type="transmembrane region" description="Helical" evidence="1">
    <location>
        <begin position="95"/>
        <end position="115"/>
    </location>
</feature>
<keyword evidence="1" id="KW-0812">Transmembrane</keyword>
<proteinExistence type="predicted"/>
<feature type="transmembrane region" description="Helical" evidence="1">
    <location>
        <begin position="40"/>
        <end position="57"/>
    </location>
</feature>